<evidence type="ECO:0000313" key="4">
    <source>
        <dbReference type="EMBL" id="MFD2561747.1"/>
    </source>
</evidence>
<feature type="repeat" description="ANK" evidence="3">
    <location>
        <begin position="110"/>
        <end position="142"/>
    </location>
</feature>
<dbReference type="EMBL" id="JBHULE010000004">
    <property type="protein sequence ID" value="MFD2561747.1"/>
    <property type="molecule type" value="Genomic_DNA"/>
</dbReference>
<reference evidence="5" key="1">
    <citation type="journal article" date="2019" name="Int. J. Syst. Evol. Microbiol.">
        <title>The Global Catalogue of Microorganisms (GCM) 10K type strain sequencing project: providing services to taxonomists for standard genome sequencing and annotation.</title>
        <authorList>
            <consortium name="The Broad Institute Genomics Platform"/>
            <consortium name="The Broad Institute Genome Sequencing Center for Infectious Disease"/>
            <person name="Wu L."/>
            <person name="Ma J."/>
        </authorList>
    </citation>
    <scope>NUCLEOTIDE SEQUENCE [LARGE SCALE GENOMIC DNA]</scope>
    <source>
        <strain evidence="5">KCTC 52274</strain>
    </source>
</reference>
<dbReference type="SMART" id="SM00248">
    <property type="entry name" value="ANK"/>
    <property type="match status" value="7"/>
</dbReference>
<keyword evidence="5" id="KW-1185">Reference proteome</keyword>
<dbReference type="PANTHER" id="PTHR24198:SF165">
    <property type="entry name" value="ANKYRIN REPEAT-CONTAINING PROTEIN-RELATED"/>
    <property type="match status" value="1"/>
</dbReference>
<evidence type="ECO:0000256" key="3">
    <source>
        <dbReference type="PROSITE-ProRule" id="PRU00023"/>
    </source>
</evidence>
<comment type="caution">
    <text evidence="4">The sequence shown here is derived from an EMBL/GenBank/DDBJ whole genome shotgun (WGS) entry which is preliminary data.</text>
</comment>
<accession>A0ABW5LA37</accession>
<name>A0ABW5LA37_9FLAO</name>
<keyword evidence="1" id="KW-0677">Repeat</keyword>
<protein>
    <submittedName>
        <fullName evidence="4">Ankyrin repeat domain-containing protein</fullName>
    </submittedName>
</protein>
<gene>
    <name evidence="4" type="ORF">ACFSR1_03630</name>
</gene>
<dbReference type="Pfam" id="PF12796">
    <property type="entry name" value="Ank_2"/>
    <property type="match status" value="2"/>
</dbReference>
<dbReference type="Proteomes" id="UP001597319">
    <property type="component" value="Unassembled WGS sequence"/>
</dbReference>
<evidence type="ECO:0000256" key="1">
    <source>
        <dbReference type="ARBA" id="ARBA00022737"/>
    </source>
</evidence>
<sequence>MKYNNEITNELFELVDKRKYTPDDISKIKILLEQGANINYQESDYPFETILYRVISSWKEDQKLDILELLVSYGVDVNVKCDIFYPIEQAALKGDENLVKYLVENGANEGLQSALKTAIERDNLNIVEFLINTGIDVNLNEEYNTPFLNFCTESYRTRDRKKEYHTLPGLISAQLLIDQGADPNGIVGLSPTPLQNAVNEDFSEFVDLLFDKGIEQISEDDPVLIMVQSLELAEVLIDKGANINAHSEEYRLSTPLISSVKKGNKDLIRFFIDSGADLYLADVDNFTAFHHAVLSEEMELIKYLVNFYDIKKCDKINSLLSLADTSTIKEMINELLADGE</sequence>
<feature type="repeat" description="ANK" evidence="3">
    <location>
        <begin position="251"/>
        <end position="283"/>
    </location>
</feature>
<dbReference type="Gene3D" id="1.25.40.20">
    <property type="entry name" value="Ankyrin repeat-containing domain"/>
    <property type="match status" value="2"/>
</dbReference>
<keyword evidence="2 3" id="KW-0040">ANK repeat</keyword>
<evidence type="ECO:0000313" key="5">
    <source>
        <dbReference type="Proteomes" id="UP001597319"/>
    </source>
</evidence>
<dbReference type="PANTHER" id="PTHR24198">
    <property type="entry name" value="ANKYRIN REPEAT AND PROTEIN KINASE DOMAIN-CONTAINING PROTEIN"/>
    <property type="match status" value="1"/>
</dbReference>
<dbReference type="InterPro" id="IPR002110">
    <property type="entry name" value="Ankyrin_rpt"/>
</dbReference>
<dbReference type="InterPro" id="IPR036770">
    <property type="entry name" value="Ankyrin_rpt-contain_sf"/>
</dbReference>
<organism evidence="4 5">
    <name type="scientific">Aquimarina rubra</name>
    <dbReference type="NCBI Taxonomy" id="1920033"/>
    <lineage>
        <taxon>Bacteria</taxon>
        <taxon>Pseudomonadati</taxon>
        <taxon>Bacteroidota</taxon>
        <taxon>Flavobacteriia</taxon>
        <taxon>Flavobacteriales</taxon>
        <taxon>Flavobacteriaceae</taxon>
        <taxon>Aquimarina</taxon>
    </lineage>
</organism>
<dbReference type="PROSITE" id="PS50088">
    <property type="entry name" value="ANK_REPEAT"/>
    <property type="match status" value="2"/>
</dbReference>
<evidence type="ECO:0000256" key="2">
    <source>
        <dbReference type="ARBA" id="ARBA00023043"/>
    </source>
</evidence>
<dbReference type="RefSeq" id="WP_378289737.1">
    <property type="nucleotide sequence ID" value="NZ_JBHULE010000004.1"/>
</dbReference>
<dbReference type="SUPFAM" id="SSF48403">
    <property type="entry name" value="Ankyrin repeat"/>
    <property type="match status" value="1"/>
</dbReference>
<proteinExistence type="predicted"/>